<keyword evidence="3" id="KW-1185">Reference proteome</keyword>
<sequence>MAIWQYLLIVVPENSIDDNYNIFENNETGFLPETNSYWENFDGSINSIISELNQILPKASWSDEIHLNWKGNGNNDEDNDAFICLTDDKSKIKEFQFRIDLRKASNITNILQSILELCKRHNLVLIDLKGKILKPELKDISESIRTSNASSFVTDPMQFFENLSNQSKIETSKNTSKIYPFEKLEIIKSLVRISSWFLILILFFAMIITLLSDAFGSYFINYFVVFLSIFILLINASTLLVISILYKSKKEKVFYNIKKEFILFLVSIASLMLLSGVIHFKI</sequence>
<accession>A0ABW4HM13</accession>
<keyword evidence="1" id="KW-0472">Membrane</keyword>
<organism evidence="2 3">
    <name type="scientific">Flavobacterium artemisiae</name>
    <dbReference type="NCBI Taxonomy" id="2126556"/>
    <lineage>
        <taxon>Bacteria</taxon>
        <taxon>Pseudomonadati</taxon>
        <taxon>Bacteroidota</taxon>
        <taxon>Flavobacteriia</taxon>
        <taxon>Flavobacteriales</taxon>
        <taxon>Flavobacteriaceae</taxon>
        <taxon>Flavobacterium</taxon>
    </lineage>
</organism>
<gene>
    <name evidence="2" type="ORF">ACFSC2_24385</name>
</gene>
<name>A0ABW4HM13_9FLAO</name>
<keyword evidence="1" id="KW-0812">Transmembrane</keyword>
<proteinExistence type="predicted"/>
<reference evidence="3" key="1">
    <citation type="journal article" date="2019" name="Int. J. Syst. Evol. Microbiol.">
        <title>The Global Catalogue of Microorganisms (GCM) 10K type strain sequencing project: providing services to taxonomists for standard genome sequencing and annotation.</title>
        <authorList>
            <consortium name="The Broad Institute Genomics Platform"/>
            <consortium name="The Broad Institute Genome Sequencing Center for Infectious Disease"/>
            <person name="Wu L."/>
            <person name="Ma J."/>
        </authorList>
    </citation>
    <scope>NUCLEOTIDE SEQUENCE [LARGE SCALE GENOMIC DNA]</scope>
    <source>
        <strain evidence="3">CCUG 70865</strain>
    </source>
</reference>
<keyword evidence="1" id="KW-1133">Transmembrane helix</keyword>
<comment type="caution">
    <text evidence="2">The sequence shown here is derived from an EMBL/GenBank/DDBJ whole genome shotgun (WGS) entry which is preliminary data.</text>
</comment>
<evidence type="ECO:0000256" key="1">
    <source>
        <dbReference type="SAM" id="Phobius"/>
    </source>
</evidence>
<feature type="transmembrane region" description="Helical" evidence="1">
    <location>
        <begin position="193"/>
        <end position="212"/>
    </location>
</feature>
<protein>
    <submittedName>
        <fullName evidence="2">Uncharacterized protein</fullName>
    </submittedName>
</protein>
<evidence type="ECO:0000313" key="3">
    <source>
        <dbReference type="Proteomes" id="UP001597138"/>
    </source>
</evidence>
<feature type="transmembrane region" description="Helical" evidence="1">
    <location>
        <begin position="218"/>
        <end position="241"/>
    </location>
</feature>
<evidence type="ECO:0000313" key="2">
    <source>
        <dbReference type="EMBL" id="MFD1605899.1"/>
    </source>
</evidence>
<dbReference type="Proteomes" id="UP001597138">
    <property type="component" value="Unassembled WGS sequence"/>
</dbReference>
<dbReference type="RefSeq" id="WP_379813710.1">
    <property type="nucleotide sequence ID" value="NZ_JBHUDZ010000018.1"/>
</dbReference>
<dbReference type="EMBL" id="JBHUDZ010000018">
    <property type="protein sequence ID" value="MFD1605899.1"/>
    <property type="molecule type" value="Genomic_DNA"/>
</dbReference>
<feature type="transmembrane region" description="Helical" evidence="1">
    <location>
        <begin position="261"/>
        <end position="280"/>
    </location>
</feature>